<dbReference type="PANTHER" id="PTHR15002:SF0">
    <property type="entry name" value="RIBOSOMAL BIOGENESIS PROTEIN LAS1L"/>
    <property type="match status" value="1"/>
</dbReference>
<dbReference type="GO" id="GO:0030687">
    <property type="term" value="C:preribosome, large subunit precursor"/>
    <property type="evidence" value="ECO:0007669"/>
    <property type="project" value="TreeGrafter"/>
</dbReference>
<organism evidence="2 3">
    <name type="scientific">Aaosphaeria arxii CBS 175.79</name>
    <dbReference type="NCBI Taxonomy" id="1450172"/>
    <lineage>
        <taxon>Eukaryota</taxon>
        <taxon>Fungi</taxon>
        <taxon>Dikarya</taxon>
        <taxon>Ascomycota</taxon>
        <taxon>Pezizomycotina</taxon>
        <taxon>Dothideomycetes</taxon>
        <taxon>Pleosporomycetidae</taxon>
        <taxon>Pleosporales</taxon>
        <taxon>Pleosporales incertae sedis</taxon>
        <taxon>Aaosphaeria</taxon>
    </lineage>
</organism>
<dbReference type="RefSeq" id="XP_033379634.1">
    <property type="nucleotide sequence ID" value="XM_033525355.1"/>
</dbReference>
<keyword evidence="3" id="KW-1185">Reference proteome</keyword>
<dbReference type="GO" id="GO:0004519">
    <property type="term" value="F:endonuclease activity"/>
    <property type="evidence" value="ECO:0007669"/>
    <property type="project" value="InterPro"/>
</dbReference>
<dbReference type="Pfam" id="PF04031">
    <property type="entry name" value="Las1"/>
    <property type="match status" value="1"/>
</dbReference>
<keyword evidence="1" id="KW-0812">Transmembrane</keyword>
<dbReference type="AlphaFoldDB" id="A0A6A5XDR8"/>
<dbReference type="GeneID" id="54282752"/>
<dbReference type="GO" id="GO:0000460">
    <property type="term" value="P:maturation of 5.8S rRNA"/>
    <property type="evidence" value="ECO:0007669"/>
    <property type="project" value="TreeGrafter"/>
</dbReference>
<name>A0A6A5XDR8_9PLEO</name>
<feature type="transmembrane region" description="Helical" evidence="1">
    <location>
        <begin position="270"/>
        <end position="292"/>
    </location>
</feature>
<evidence type="ECO:0000313" key="3">
    <source>
        <dbReference type="Proteomes" id="UP000799778"/>
    </source>
</evidence>
<dbReference type="OrthoDB" id="10263222at2759"/>
<protein>
    <submittedName>
        <fullName evidence="2">Las1-domain-containing protein</fullName>
    </submittedName>
</protein>
<keyword evidence="1" id="KW-1133">Transmembrane helix</keyword>
<dbReference type="EMBL" id="ML978074">
    <property type="protein sequence ID" value="KAF2011295.1"/>
    <property type="molecule type" value="Genomic_DNA"/>
</dbReference>
<gene>
    <name evidence="2" type="ORF">BU24DRAFT_397733</name>
</gene>
<reference evidence="2" key="1">
    <citation type="journal article" date="2020" name="Stud. Mycol.">
        <title>101 Dothideomycetes genomes: a test case for predicting lifestyles and emergence of pathogens.</title>
        <authorList>
            <person name="Haridas S."/>
            <person name="Albert R."/>
            <person name="Binder M."/>
            <person name="Bloem J."/>
            <person name="Labutti K."/>
            <person name="Salamov A."/>
            <person name="Andreopoulos B."/>
            <person name="Baker S."/>
            <person name="Barry K."/>
            <person name="Bills G."/>
            <person name="Bluhm B."/>
            <person name="Cannon C."/>
            <person name="Castanera R."/>
            <person name="Culley D."/>
            <person name="Daum C."/>
            <person name="Ezra D."/>
            <person name="Gonzalez J."/>
            <person name="Henrissat B."/>
            <person name="Kuo A."/>
            <person name="Liang C."/>
            <person name="Lipzen A."/>
            <person name="Lutzoni F."/>
            <person name="Magnuson J."/>
            <person name="Mondo S."/>
            <person name="Nolan M."/>
            <person name="Ohm R."/>
            <person name="Pangilinan J."/>
            <person name="Park H.-J."/>
            <person name="Ramirez L."/>
            <person name="Alfaro M."/>
            <person name="Sun H."/>
            <person name="Tritt A."/>
            <person name="Yoshinaga Y."/>
            <person name="Zwiers L.-H."/>
            <person name="Turgeon B."/>
            <person name="Goodwin S."/>
            <person name="Spatafora J."/>
            <person name="Crous P."/>
            <person name="Grigoriev I."/>
        </authorList>
    </citation>
    <scope>NUCLEOTIDE SEQUENCE</scope>
    <source>
        <strain evidence="2">CBS 175.79</strain>
    </source>
</reference>
<dbReference type="GO" id="GO:0090730">
    <property type="term" value="C:Las1 complex"/>
    <property type="evidence" value="ECO:0007669"/>
    <property type="project" value="InterPro"/>
</dbReference>
<dbReference type="Proteomes" id="UP000799778">
    <property type="component" value="Unassembled WGS sequence"/>
</dbReference>
<keyword evidence="1" id="KW-0472">Membrane</keyword>
<evidence type="ECO:0000256" key="1">
    <source>
        <dbReference type="SAM" id="Phobius"/>
    </source>
</evidence>
<evidence type="ECO:0000313" key="2">
    <source>
        <dbReference type="EMBL" id="KAF2011295.1"/>
    </source>
</evidence>
<proteinExistence type="predicted"/>
<dbReference type="GO" id="GO:0000470">
    <property type="term" value="P:maturation of LSU-rRNA"/>
    <property type="evidence" value="ECO:0007669"/>
    <property type="project" value="TreeGrafter"/>
</dbReference>
<dbReference type="InterPro" id="IPR007174">
    <property type="entry name" value="Las1"/>
</dbReference>
<dbReference type="PANTHER" id="PTHR15002">
    <property type="entry name" value="RIBOSOMAL BIOGENESIS PROTEIN LAS1L"/>
    <property type="match status" value="1"/>
</dbReference>
<sequence length="451" mass="49757">MVGVEEKFVVTAWRDAEELFGLRRDLYGDDLAARGRGVRMVQAWKLRKTELPLLLESTADLVDAEIQDQRGVLEASSLKLIFGGAIARFITGFADTSLELRRSKPSFHASNPSTPFLSLPPHLLEVRHSIVHREYPTLPTLRRSCRECLAWLWEWYWSRLDIAFSSPLTLKTTNETVATGSLTETELRTSISTLLKTYTKSRKTEIKSRRKGSSLAAKNAADALKTVIAMASSTPTTSSPVFDTLLMQLVDEDAVIPAGKALGTSMSGAFLLWSQLLVAVSVMHGGFVTLLVARMVKRMNAACSASPAAVEKNPVGEAFAEWLVHVLTSEEWGDVRRRYGKEQHGWKLRGFEEEVMESLFLEPGYWNLRVVERVIGAGAVGDGGSWKAILEAARGEGEGMDVDEKVDVGGGEGERETVDGVVEKTKGPQKWIGLWKPTPIGVLPLGWEDDE</sequence>
<accession>A0A6A5XDR8</accession>